<dbReference type="InParanoid" id="A0A259U212"/>
<evidence type="ECO:0000313" key="4">
    <source>
        <dbReference type="Proteomes" id="UP000216446"/>
    </source>
</evidence>
<accession>A0A259U212</accession>
<feature type="domain" description="YaiO beta-barrel" evidence="2">
    <location>
        <begin position="25"/>
        <end position="172"/>
    </location>
</feature>
<feature type="chain" id="PRO_5012762803" description="YaiO beta-barrel domain-containing protein" evidence="1">
    <location>
        <begin position="16"/>
        <end position="245"/>
    </location>
</feature>
<dbReference type="Proteomes" id="UP000216446">
    <property type="component" value="Unassembled WGS sequence"/>
</dbReference>
<feature type="signal peptide" evidence="1">
    <location>
        <begin position="1"/>
        <end position="15"/>
    </location>
</feature>
<dbReference type="EMBL" id="MQWB01000001">
    <property type="protein sequence ID" value="OZC03878.1"/>
    <property type="molecule type" value="Genomic_DNA"/>
</dbReference>
<keyword evidence="4" id="KW-1185">Reference proteome</keyword>
<proteinExistence type="predicted"/>
<evidence type="ECO:0000259" key="2">
    <source>
        <dbReference type="Pfam" id="PF19413"/>
    </source>
</evidence>
<gene>
    <name evidence="3" type="ORF">BSZ36_13315</name>
</gene>
<keyword evidence="1" id="KW-0732">Signal</keyword>
<dbReference type="NCBIfam" id="TIGR04390">
    <property type="entry name" value="OMP_YaiO_dom"/>
    <property type="match status" value="1"/>
</dbReference>
<dbReference type="AlphaFoldDB" id="A0A259U212"/>
<sequence length="245" mass="25562">MCAVAAVLLASGASAQSGWGGGAFFNADVFRADREAWHEERLVVQRRFSAGAASLEGGTVSRNGFTDPFVATDLYARAGTRGYGNLRAQWAPEASGVPRLDLLAEAYAVVGTGWEASLGARHIVTASSAATLGTGSVAKYVGNWTVRARGVATLDETIAVSTSLSARYLFDGVGGLTAPFAEVTVGRGREPVVAAGGLEIRPSWVVNGRVQREVRSGFGVSASLGYIWDDSLTRWTGGLGVTGRF</sequence>
<dbReference type="Pfam" id="PF19413">
    <property type="entry name" value="YaiO"/>
    <property type="match status" value="1"/>
</dbReference>
<comment type="caution">
    <text evidence="3">The sequence shown here is derived from an EMBL/GenBank/DDBJ whole genome shotgun (WGS) entry which is preliminary data.</text>
</comment>
<protein>
    <recommendedName>
        <fullName evidence="2">YaiO beta-barrel domain-containing protein</fullName>
    </recommendedName>
</protein>
<dbReference type="InterPro" id="IPR030887">
    <property type="entry name" value="Beta-barrel_YaiO"/>
</dbReference>
<evidence type="ECO:0000313" key="3">
    <source>
        <dbReference type="EMBL" id="OZC03878.1"/>
    </source>
</evidence>
<reference evidence="3 4" key="1">
    <citation type="submission" date="2016-11" db="EMBL/GenBank/DDBJ databases">
        <title>Study of marine rhodopsin-containing bacteria.</title>
        <authorList>
            <person name="Yoshizawa S."/>
            <person name="Kumagai Y."/>
            <person name="Kogure K."/>
        </authorList>
    </citation>
    <scope>NUCLEOTIDE SEQUENCE [LARGE SCALE GENOMIC DNA]</scope>
    <source>
        <strain evidence="3 4">SG-29</strain>
    </source>
</reference>
<organism evidence="3 4">
    <name type="scientific">Rubricoccus marinus</name>
    <dbReference type="NCBI Taxonomy" id="716817"/>
    <lineage>
        <taxon>Bacteria</taxon>
        <taxon>Pseudomonadati</taxon>
        <taxon>Rhodothermota</taxon>
        <taxon>Rhodothermia</taxon>
        <taxon>Rhodothermales</taxon>
        <taxon>Rubricoccaceae</taxon>
        <taxon>Rubricoccus</taxon>
    </lineage>
</organism>
<name>A0A259U212_9BACT</name>
<evidence type="ECO:0000256" key="1">
    <source>
        <dbReference type="SAM" id="SignalP"/>
    </source>
</evidence>